<comment type="caution">
    <text evidence="1">The sequence shown here is derived from an EMBL/GenBank/DDBJ whole genome shotgun (WGS) entry which is preliminary data.</text>
</comment>
<protein>
    <submittedName>
        <fullName evidence="1">Uncharacterized protein</fullName>
    </submittedName>
</protein>
<proteinExistence type="predicted"/>
<dbReference type="EMBL" id="VSRR010118816">
    <property type="protein sequence ID" value="MPC99542.1"/>
    <property type="molecule type" value="Genomic_DNA"/>
</dbReference>
<sequence length="85" mass="9476">MNTLPSCVHPLAPSVPARPAPSMRVPFISISGRAEIQTSHLDYDDSVNIKSLLMAFLKQGYEGCKNNGSKLYVRFILLEKKNRTL</sequence>
<dbReference type="AlphaFoldDB" id="A0A5B7JTW5"/>
<evidence type="ECO:0000313" key="2">
    <source>
        <dbReference type="Proteomes" id="UP000324222"/>
    </source>
</evidence>
<name>A0A5B7JTW5_PORTR</name>
<organism evidence="1 2">
    <name type="scientific">Portunus trituberculatus</name>
    <name type="common">Swimming crab</name>
    <name type="synonym">Neptunus trituberculatus</name>
    <dbReference type="NCBI Taxonomy" id="210409"/>
    <lineage>
        <taxon>Eukaryota</taxon>
        <taxon>Metazoa</taxon>
        <taxon>Ecdysozoa</taxon>
        <taxon>Arthropoda</taxon>
        <taxon>Crustacea</taxon>
        <taxon>Multicrustacea</taxon>
        <taxon>Malacostraca</taxon>
        <taxon>Eumalacostraca</taxon>
        <taxon>Eucarida</taxon>
        <taxon>Decapoda</taxon>
        <taxon>Pleocyemata</taxon>
        <taxon>Brachyura</taxon>
        <taxon>Eubrachyura</taxon>
        <taxon>Portunoidea</taxon>
        <taxon>Portunidae</taxon>
        <taxon>Portuninae</taxon>
        <taxon>Portunus</taxon>
    </lineage>
</organism>
<reference evidence="1 2" key="1">
    <citation type="submission" date="2019-05" db="EMBL/GenBank/DDBJ databases">
        <title>Another draft genome of Portunus trituberculatus and its Hox gene families provides insights of decapod evolution.</title>
        <authorList>
            <person name="Jeong J.-H."/>
            <person name="Song I."/>
            <person name="Kim S."/>
            <person name="Choi T."/>
            <person name="Kim D."/>
            <person name="Ryu S."/>
            <person name="Kim W."/>
        </authorList>
    </citation>
    <scope>NUCLEOTIDE SEQUENCE [LARGE SCALE GENOMIC DNA]</scope>
    <source>
        <tissue evidence="1">Muscle</tissue>
    </source>
</reference>
<keyword evidence="2" id="KW-1185">Reference proteome</keyword>
<evidence type="ECO:0000313" key="1">
    <source>
        <dbReference type="EMBL" id="MPC99542.1"/>
    </source>
</evidence>
<dbReference type="Proteomes" id="UP000324222">
    <property type="component" value="Unassembled WGS sequence"/>
</dbReference>
<gene>
    <name evidence="1" type="ORF">E2C01_094962</name>
</gene>
<accession>A0A5B7JTW5</accession>